<keyword evidence="2" id="KW-1185">Reference proteome</keyword>
<gene>
    <name evidence="1" type="ORF">PILCRDRAFT_28291</name>
</gene>
<dbReference type="HOGENOM" id="CLU_009487_2_0_1"/>
<name>A0A0C3FAE5_PILCF</name>
<dbReference type="AlphaFoldDB" id="A0A0C3FAE5"/>
<evidence type="ECO:0000313" key="2">
    <source>
        <dbReference type="Proteomes" id="UP000054166"/>
    </source>
</evidence>
<dbReference type="Proteomes" id="UP000054166">
    <property type="component" value="Unassembled WGS sequence"/>
</dbReference>
<reference evidence="2" key="2">
    <citation type="submission" date="2015-01" db="EMBL/GenBank/DDBJ databases">
        <title>Evolutionary Origins and Diversification of the Mycorrhizal Mutualists.</title>
        <authorList>
            <consortium name="DOE Joint Genome Institute"/>
            <consortium name="Mycorrhizal Genomics Consortium"/>
            <person name="Kohler A."/>
            <person name="Kuo A."/>
            <person name="Nagy L.G."/>
            <person name="Floudas D."/>
            <person name="Copeland A."/>
            <person name="Barry K.W."/>
            <person name="Cichocki N."/>
            <person name="Veneault-Fourrey C."/>
            <person name="LaButti K."/>
            <person name="Lindquist E.A."/>
            <person name="Lipzen A."/>
            <person name="Lundell T."/>
            <person name="Morin E."/>
            <person name="Murat C."/>
            <person name="Riley R."/>
            <person name="Ohm R."/>
            <person name="Sun H."/>
            <person name="Tunlid A."/>
            <person name="Henrissat B."/>
            <person name="Grigoriev I.V."/>
            <person name="Hibbett D.S."/>
            <person name="Martin F."/>
        </authorList>
    </citation>
    <scope>NUCLEOTIDE SEQUENCE [LARGE SCALE GENOMIC DNA]</scope>
    <source>
        <strain evidence="2">F 1598</strain>
    </source>
</reference>
<evidence type="ECO:0000313" key="1">
    <source>
        <dbReference type="EMBL" id="KIM76706.1"/>
    </source>
</evidence>
<sequence>LATLNQLREVIQSLETHNVTVSGFVLSLLCDNRLQEQPCVQNLIDQMDEILLAFYEHPKSSKSTLAWANDLVKSRYAESVRELAKKENGWHFGALRASAKKLQEFRIEDMAQKMEDLAPELWDLLGLMLSADKRQTERIAKRTKSQETDGDQVMGNVEDEEEDIRVDDVNIEEASNLNRSRNPHSLAERREALVTIKKVVIISIMMQGTNQKCNALESVFGIFLHSCNTPQKVIDALAHMGITISCHAVHDAIHSLSLETYETLRNMGQTLL</sequence>
<dbReference type="InParanoid" id="A0A0C3FAE5"/>
<organism evidence="1 2">
    <name type="scientific">Piloderma croceum (strain F 1598)</name>
    <dbReference type="NCBI Taxonomy" id="765440"/>
    <lineage>
        <taxon>Eukaryota</taxon>
        <taxon>Fungi</taxon>
        <taxon>Dikarya</taxon>
        <taxon>Basidiomycota</taxon>
        <taxon>Agaricomycotina</taxon>
        <taxon>Agaricomycetes</taxon>
        <taxon>Agaricomycetidae</taxon>
        <taxon>Atheliales</taxon>
        <taxon>Atheliaceae</taxon>
        <taxon>Piloderma</taxon>
    </lineage>
</organism>
<reference evidence="1 2" key="1">
    <citation type="submission" date="2014-04" db="EMBL/GenBank/DDBJ databases">
        <authorList>
            <consortium name="DOE Joint Genome Institute"/>
            <person name="Kuo A."/>
            <person name="Tarkka M."/>
            <person name="Buscot F."/>
            <person name="Kohler A."/>
            <person name="Nagy L.G."/>
            <person name="Floudas D."/>
            <person name="Copeland A."/>
            <person name="Barry K.W."/>
            <person name="Cichocki N."/>
            <person name="Veneault-Fourrey C."/>
            <person name="LaButti K."/>
            <person name="Lindquist E.A."/>
            <person name="Lipzen A."/>
            <person name="Lundell T."/>
            <person name="Morin E."/>
            <person name="Murat C."/>
            <person name="Sun H."/>
            <person name="Tunlid A."/>
            <person name="Henrissat B."/>
            <person name="Grigoriev I.V."/>
            <person name="Hibbett D.S."/>
            <person name="Martin F."/>
            <person name="Nordberg H.P."/>
            <person name="Cantor M.N."/>
            <person name="Hua S.X."/>
        </authorList>
    </citation>
    <scope>NUCLEOTIDE SEQUENCE [LARGE SCALE GENOMIC DNA]</scope>
    <source>
        <strain evidence="1 2">F 1598</strain>
    </source>
</reference>
<accession>A0A0C3FAE5</accession>
<dbReference type="STRING" id="765440.A0A0C3FAE5"/>
<protein>
    <submittedName>
        <fullName evidence="1">Uncharacterized protein</fullName>
    </submittedName>
</protein>
<feature type="non-terminal residue" evidence="1">
    <location>
        <position position="1"/>
    </location>
</feature>
<proteinExistence type="predicted"/>
<dbReference type="EMBL" id="KN833032">
    <property type="protein sequence ID" value="KIM76706.1"/>
    <property type="molecule type" value="Genomic_DNA"/>
</dbReference>
<feature type="non-terminal residue" evidence="1">
    <location>
        <position position="272"/>
    </location>
</feature>
<dbReference type="OrthoDB" id="4743193at2759"/>